<feature type="domain" description="PiggyBac transposable element-derived protein" evidence="2">
    <location>
        <begin position="68"/>
        <end position="166"/>
    </location>
</feature>
<name>A0A1B6JGW9_9HEMI</name>
<sequence length="170" mass="19837">PSTSTSSTIVNRQKTEIKSKSKPQVKKNKYNSTVIWKKCDPEFGLCLPTNDSETDQREVIKLQLKDKSPTEVFETLFDESIIHHIVEQSIIFASQNNRHGFTLSHDCLRKFVGFLLFTGYHSLPQEQLYWSEDDDISIDCVRKCFTKNRYIEIKRNLHLNNNADIENECH</sequence>
<dbReference type="GO" id="GO:0043565">
    <property type="term" value="F:sequence-specific DNA binding"/>
    <property type="evidence" value="ECO:0007669"/>
    <property type="project" value="TreeGrafter"/>
</dbReference>
<evidence type="ECO:0000313" key="3">
    <source>
        <dbReference type="EMBL" id="JAS98480.1"/>
    </source>
</evidence>
<dbReference type="PANTHER" id="PTHR47055:SF3">
    <property type="entry name" value="PHORBOL-ESTER_DAG-TYPE DOMAIN-CONTAINING PROTEIN"/>
    <property type="match status" value="1"/>
</dbReference>
<dbReference type="EMBL" id="GECU01009226">
    <property type="protein sequence ID" value="JAS98480.1"/>
    <property type="molecule type" value="Transcribed_RNA"/>
</dbReference>
<evidence type="ECO:0000256" key="1">
    <source>
        <dbReference type="SAM" id="MobiDB-lite"/>
    </source>
</evidence>
<organism evidence="3">
    <name type="scientific">Homalodisca liturata</name>
    <dbReference type="NCBI Taxonomy" id="320908"/>
    <lineage>
        <taxon>Eukaryota</taxon>
        <taxon>Metazoa</taxon>
        <taxon>Ecdysozoa</taxon>
        <taxon>Arthropoda</taxon>
        <taxon>Hexapoda</taxon>
        <taxon>Insecta</taxon>
        <taxon>Pterygota</taxon>
        <taxon>Neoptera</taxon>
        <taxon>Paraneoptera</taxon>
        <taxon>Hemiptera</taxon>
        <taxon>Auchenorrhyncha</taxon>
        <taxon>Membracoidea</taxon>
        <taxon>Cicadellidae</taxon>
        <taxon>Cicadellinae</taxon>
        <taxon>Proconiini</taxon>
        <taxon>Homalodisca</taxon>
    </lineage>
</organism>
<proteinExistence type="predicted"/>
<protein>
    <recommendedName>
        <fullName evidence="2">PiggyBac transposable element-derived protein domain-containing protein</fullName>
    </recommendedName>
</protein>
<dbReference type="InterPro" id="IPR052638">
    <property type="entry name" value="PiggyBac_TE-derived"/>
</dbReference>
<feature type="region of interest" description="Disordered" evidence="1">
    <location>
        <begin position="1"/>
        <end position="24"/>
    </location>
</feature>
<reference evidence="3" key="1">
    <citation type="submission" date="2015-11" db="EMBL/GenBank/DDBJ databases">
        <title>De novo transcriptome assembly of four potential Pierce s Disease insect vectors from Arizona vineyards.</title>
        <authorList>
            <person name="Tassone E.E."/>
        </authorList>
    </citation>
    <scope>NUCLEOTIDE SEQUENCE</scope>
</reference>
<feature type="non-terminal residue" evidence="3">
    <location>
        <position position="170"/>
    </location>
</feature>
<dbReference type="Pfam" id="PF13843">
    <property type="entry name" value="DDE_Tnp_1_7"/>
    <property type="match status" value="1"/>
</dbReference>
<gene>
    <name evidence="3" type="ORF">g.58373</name>
</gene>
<dbReference type="AlphaFoldDB" id="A0A1B6JGW9"/>
<evidence type="ECO:0000259" key="2">
    <source>
        <dbReference type="Pfam" id="PF13843"/>
    </source>
</evidence>
<dbReference type="InterPro" id="IPR029526">
    <property type="entry name" value="PGBD"/>
</dbReference>
<dbReference type="PANTHER" id="PTHR47055">
    <property type="entry name" value="DDE_TNP_1_7 DOMAIN-CONTAINING PROTEIN"/>
    <property type="match status" value="1"/>
</dbReference>
<accession>A0A1B6JGW9</accession>
<feature type="non-terminal residue" evidence="3">
    <location>
        <position position="1"/>
    </location>
</feature>
<feature type="compositionally biased region" description="Polar residues" evidence="1">
    <location>
        <begin position="1"/>
        <end position="12"/>
    </location>
</feature>